<dbReference type="Pfam" id="PF16294">
    <property type="entry name" value="RSB_motif"/>
    <property type="match status" value="1"/>
</dbReference>
<dbReference type="SUPFAM" id="SSF54928">
    <property type="entry name" value="RNA-binding domain, RBD"/>
    <property type="match status" value="1"/>
</dbReference>
<dbReference type="InterPro" id="IPR000504">
    <property type="entry name" value="RRM_dom"/>
</dbReference>
<dbReference type="RefSeq" id="XP_052757947.1">
    <property type="nucleotide sequence ID" value="XM_052901987.1"/>
</dbReference>
<dbReference type="PANTHER" id="PTHR11731">
    <property type="entry name" value="PROTEASE FAMILY S9B,C DIPEPTIDYL-PEPTIDASE IV-RELATED"/>
    <property type="match status" value="1"/>
</dbReference>
<organism evidence="5 6">
    <name type="scientific">Galleria mellonella</name>
    <name type="common">Greater wax moth</name>
    <dbReference type="NCBI Taxonomy" id="7137"/>
    <lineage>
        <taxon>Eukaryota</taxon>
        <taxon>Metazoa</taxon>
        <taxon>Ecdysozoa</taxon>
        <taxon>Arthropoda</taxon>
        <taxon>Hexapoda</taxon>
        <taxon>Insecta</taxon>
        <taxon>Pterygota</taxon>
        <taxon>Neoptera</taxon>
        <taxon>Endopterygota</taxon>
        <taxon>Lepidoptera</taxon>
        <taxon>Glossata</taxon>
        <taxon>Ditrysia</taxon>
        <taxon>Pyraloidea</taxon>
        <taxon>Pyralidae</taxon>
        <taxon>Galleriinae</taxon>
        <taxon>Galleria</taxon>
    </lineage>
</organism>
<dbReference type="GeneID" id="113516731"/>
<keyword evidence="5" id="KW-1185">Reference proteome</keyword>
<feature type="region of interest" description="Disordered" evidence="3">
    <location>
        <begin position="633"/>
        <end position="653"/>
    </location>
</feature>
<evidence type="ECO:0000256" key="2">
    <source>
        <dbReference type="PROSITE-ProRule" id="PRU00176"/>
    </source>
</evidence>
<dbReference type="InterPro" id="IPR012677">
    <property type="entry name" value="Nucleotide-bd_a/b_plait_sf"/>
</dbReference>
<dbReference type="Gene3D" id="3.40.50.1820">
    <property type="entry name" value="alpha/beta hydrolase"/>
    <property type="match status" value="1"/>
</dbReference>
<feature type="compositionally biased region" description="Basic and acidic residues" evidence="3">
    <location>
        <begin position="708"/>
        <end position="723"/>
    </location>
</feature>
<dbReference type="InterPro" id="IPR001375">
    <property type="entry name" value="Peptidase_S9_cat"/>
</dbReference>
<feature type="compositionally biased region" description="Basic and acidic residues" evidence="3">
    <location>
        <begin position="275"/>
        <end position="286"/>
    </location>
</feature>
<protein>
    <submittedName>
        <fullName evidence="6">Uncharacterized protein LOC113516731</fullName>
    </submittedName>
</protein>
<dbReference type="InterPro" id="IPR035979">
    <property type="entry name" value="RBD_domain_sf"/>
</dbReference>
<dbReference type="Proteomes" id="UP001652740">
    <property type="component" value="Unplaced"/>
</dbReference>
<feature type="compositionally biased region" description="Basic residues" evidence="3">
    <location>
        <begin position="22"/>
        <end position="34"/>
    </location>
</feature>
<dbReference type="InterPro" id="IPR029058">
    <property type="entry name" value="AB_hydrolase_fold"/>
</dbReference>
<dbReference type="CDD" id="cd12432">
    <property type="entry name" value="RRM_ACINU"/>
    <property type="match status" value="1"/>
</dbReference>
<dbReference type="Pfam" id="PF00930">
    <property type="entry name" value="DPPIV_N"/>
    <property type="match status" value="1"/>
</dbReference>
<dbReference type="Gene3D" id="2.140.10.30">
    <property type="entry name" value="Dipeptidylpeptidase IV, N-terminal domain"/>
    <property type="match status" value="1"/>
</dbReference>
<feature type="region of interest" description="Disordered" evidence="3">
    <location>
        <begin position="681"/>
        <end position="723"/>
    </location>
</feature>
<dbReference type="InterPro" id="IPR034257">
    <property type="entry name" value="Acinus_RRM"/>
</dbReference>
<feature type="region of interest" description="Disordered" evidence="3">
    <location>
        <begin position="275"/>
        <end position="407"/>
    </location>
</feature>
<dbReference type="SUPFAM" id="SSF82171">
    <property type="entry name" value="DPP6 N-terminal domain-like"/>
    <property type="match status" value="1"/>
</dbReference>
<dbReference type="Pfam" id="PF00326">
    <property type="entry name" value="Peptidase_S9"/>
    <property type="match status" value="1"/>
</dbReference>
<sequence>MRRKSDRNASKKLKSSPEKKVEKVKRTRSRRRKSTSSENESAEETIAQESEPVVNTDLEKKTLQATVKADSPEEAQDQVWHVKATESGDMGEIQKLKICLTRPSSTPERVDRSPRSKRKHSRATSSSDTPSIEGVDDRKKSKHRTKRATRESKDGSEKNHDSQEEQDREVDAVYADGDTQVTQSTEKIQDTVLDEIPMSTTSDDPKINDNLNDANEIQKEEMKIDVEQSKPSDADTTVVSPRAEPTAVVALVTETVMGSQEIETTVVSAKIDIKDSEDKISEKDSSESNLSMSIDKSEVLEIHAEESKCESSDNEMKTREVSVEKAVDEDKELICEKVSKIEEQNSSLTKDAESVHQEDNKDTNQSDVVEKSDTMDIERIRKNSSDAGDKVESSEVRHKSRDIEHSDLIQSTHEEIVQNGAAAPITFNRKRRWGSRPSKVTTQKSITISTDVLKEIIPDVKPVEFAEVIEEKKNKREVSEKVDRPVLPKIIIDNTENLEHNRKVKENDESDKDRSRDSHLASNRKISIVKDNDSIIARPPSPPRHKQSNILYITNLVRPFTLPQLKNLLQRTGRIEENGFWIDRIKSKCFVKYGTEDEAVETRHALHGVTWPVSNPKTLQVDFSTQEAFDKAKLNEETDNNQTSTIPGTVEDWLREQDIKRERGELEKPWERKAAMREWDLGKGEKDKEKDKLRKDDRLPDKRRHRSLERSPEPARKFKKKEEEAPAKLLDDLFRKTKTTPCIYWLPLSAETIAVKEEQRRQHMAEHERRFSPLYISGIKSLPLLDNDRLVCRNVVWDTRWYVLAVLAATAAAQDPFTLREFVNGNFAQRGFNGTWISDTEFTYTISGEDGIYLFNVETLNSTDLVDPELLKLLNTTRPVLSADRNYILAASEVQGVYRYSTTAKYTLYNIETNDIFEIAGHQRLQLCIFGRGHSLAYVLNNTLYYLPENSINPIKLTDDGIDGVIYNGHTDWVYEEDVMYTGQATWFSTNGSYLAFASFNDTEVETYSYYHYTGTSDPDDLYPELYHLKYPKVGRVNPSVSLYVVDLNSLVEDNNLNFLRLNAPEEVTEDHILGGVTWPTDNEIAVHWLNRRQNYTILRIYNVLNISDYVDERRAEPNGWVPIALPQFSSDGSYYVSTRWSHPQIDGRIWQHLYLSLRIGNKIESSSITPGLATVNSFVGVNEDGPYFYYTRTVPGSQWRSELRRGGARDGCISCNIQLPEGGPCTWVTATASRGGRYLSVTCSSPNEPSATYIVDPLQTSVTNAILYVWETNSIVRERLVEKSRPESVIFTVPLENGIQAPVRLHIPPGVDLNDTSTQYPLIYYVYSGPNTNTVYDTFTVGYHSYITTNHNAIYMIADGRGAGLNGQDILYSLNNRLGTVEIEDHLVILRQVLDRYPAIDRDRIGIWGHSYGGYATLLTLIKDEEHLFRCGVASALVTSWIYYNTMYTERYMGLPTEEDNLSGYENGDITLLAEKLRGHDFFIIHGNADDNVHYQNAAKLLRALQQLDIPFRQMSYPDEAHSLAGVNWHRYDVMNRYWQQCLNIP</sequence>
<name>A0ABM3N301_GALME</name>
<feature type="compositionally biased region" description="Basic residues" evidence="3">
    <location>
        <begin position="1"/>
        <end position="14"/>
    </location>
</feature>
<dbReference type="SUPFAM" id="SSF53474">
    <property type="entry name" value="alpha/beta-Hydrolases"/>
    <property type="match status" value="1"/>
</dbReference>
<feature type="region of interest" description="Disordered" evidence="3">
    <location>
        <begin position="1"/>
        <end position="211"/>
    </location>
</feature>
<feature type="region of interest" description="Disordered" evidence="3">
    <location>
        <begin position="501"/>
        <end position="524"/>
    </location>
</feature>
<dbReference type="InterPro" id="IPR032552">
    <property type="entry name" value="RSB_motif"/>
</dbReference>
<feature type="region of interest" description="Disordered" evidence="3">
    <location>
        <begin position="222"/>
        <end position="241"/>
    </location>
</feature>
<accession>A0ABM3N301</accession>
<dbReference type="Gene3D" id="3.30.70.330">
    <property type="match status" value="1"/>
</dbReference>
<evidence type="ECO:0000256" key="1">
    <source>
        <dbReference type="ARBA" id="ARBA00022884"/>
    </source>
</evidence>
<feature type="compositionally biased region" description="Basic and acidic residues" evidence="3">
    <location>
        <begin position="681"/>
        <end position="700"/>
    </location>
</feature>
<feature type="compositionally biased region" description="Basic and acidic residues" evidence="3">
    <location>
        <begin position="295"/>
        <end position="343"/>
    </location>
</feature>
<proteinExistence type="predicted"/>
<gene>
    <name evidence="6" type="primary">LOC113516731</name>
</gene>
<dbReference type="PANTHER" id="PTHR11731:SF154">
    <property type="entry name" value="VENOM DIPEPTIDYL PEPTIDASE 4-LIKE PROTEIN"/>
    <property type="match status" value="1"/>
</dbReference>
<feature type="compositionally biased region" description="Basic and acidic residues" evidence="3">
    <location>
        <begin position="501"/>
        <end position="519"/>
    </location>
</feature>
<evidence type="ECO:0000313" key="5">
    <source>
        <dbReference type="Proteomes" id="UP001652740"/>
    </source>
</evidence>
<keyword evidence="1 2" id="KW-0694">RNA-binding</keyword>
<feature type="compositionally biased region" description="Basic and acidic residues" evidence="3">
    <location>
        <begin position="222"/>
        <end position="233"/>
    </location>
</feature>
<evidence type="ECO:0000256" key="3">
    <source>
        <dbReference type="SAM" id="MobiDB-lite"/>
    </source>
</evidence>
<evidence type="ECO:0000259" key="4">
    <source>
        <dbReference type="PROSITE" id="PS50102"/>
    </source>
</evidence>
<dbReference type="PROSITE" id="PS50102">
    <property type="entry name" value="RRM"/>
    <property type="match status" value="1"/>
</dbReference>
<dbReference type="InterPro" id="IPR050278">
    <property type="entry name" value="Serine_Prot_S9B/DPPIV"/>
</dbReference>
<feature type="compositionally biased region" description="Basic and acidic residues" evidence="3">
    <location>
        <begin position="148"/>
        <end position="171"/>
    </location>
</feature>
<reference evidence="6" key="1">
    <citation type="submission" date="2025-08" db="UniProtKB">
        <authorList>
            <consortium name="RefSeq"/>
        </authorList>
    </citation>
    <scope>IDENTIFICATION</scope>
    <source>
        <tissue evidence="6">Whole larvae</tissue>
    </source>
</reference>
<evidence type="ECO:0000313" key="6">
    <source>
        <dbReference type="RefSeq" id="XP_052757947.1"/>
    </source>
</evidence>
<feature type="domain" description="RRM" evidence="4">
    <location>
        <begin position="549"/>
        <end position="626"/>
    </location>
</feature>
<dbReference type="InterPro" id="IPR002469">
    <property type="entry name" value="Peptidase_S9B_N"/>
</dbReference>
<feature type="compositionally biased region" description="Basic and acidic residues" evidence="3">
    <location>
        <begin position="350"/>
        <end position="407"/>
    </location>
</feature>